<dbReference type="Proteomes" id="UP001148838">
    <property type="component" value="Unassembled WGS sequence"/>
</dbReference>
<comment type="caution">
    <text evidence="2">The sequence shown here is derived from an EMBL/GenBank/DDBJ whole genome shotgun (WGS) entry which is preliminary data.</text>
</comment>
<evidence type="ECO:0000313" key="3">
    <source>
        <dbReference type="Proteomes" id="UP001148838"/>
    </source>
</evidence>
<feature type="non-terminal residue" evidence="2">
    <location>
        <position position="1"/>
    </location>
</feature>
<organism evidence="2 3">
    <name type="scientific">Periplaneta americana</name>
    <name type="common">American cockroach</name>
    <name type="synonym">Blatta americana</name>
    <dbReference type="NCBI Taxonomy" id="6978"/>
    <lineage>
        <taxon>Eukaryota</taxon>
        <taxon>Metazoa</taxon>
        <taxon>Ecdysozoa</taxon>
        <taxon>Arthropoda</taxon>
        <taxon>Hexapoda</taxon>
        <taxon>Insecta</taxon>
        <taxon>Pterygota</taxon>
        <taxon>Neoptera</taxon>
        <taxon>Polyneoptera</taxon>
        <taxon>Dictyoptera</taxon>
        <taxon>Blattodea</taxon>
        <taxon>Blattoidea</taxon>
        <taxon>Blattidae</taxon>
        <taxon>Blattinae</taxon>
        <taxon>Periplaneta</taxon>
    </lineage>
</organism>
<evidence type="ECO:0000256" key="1">
    <source>
        <dbReference type="SAM" id="MobiDB-lite"/>
    </source>
</evidence>
<protein>
    <recommendedName>
        <fullName evidence="4">HTH CENPB-type domain-containing protein</fullName>
    </recommendedName>
</protein>
<keyword evidence="3" id="KW-1185">Reference proteome</keyword>
<dbReference type="EMBL" id="JAJSOF020000021">
    <property type="protein sequence ID" value="KAJ4437503.1"/>
    <property type="molecule type" value="Genomic_DNA"/>
</dbReference>
<feature type="region of interest" description="Disordered" evidence="1">
    <location>
        <begin position="268"/>
        <end position="294"/>
    </location>
</feature>
<evidence type="ECO:0008006" key="4">
    <source>
        <dbReference type="Google" id="ProtNLM"/>
    </source>
</evidence>
<accession>A0ABQ8STH5</accession>
<gene>
    <name evidence="2" type="ORF">ANN_17648</name>
</gene>
<proteinExistence type="predicted"/>
<reference evidence="2 3" key="1">
    <citation type="journal article" date="2022" name="Allergy">
        <title>Genome assembly and annotation of Periplaneta americana reveal a comprehensive cockroach allergen profile.</title>
        <authorList>
            <person name="Wang L."/>
            <person name="Xiong Q."/>
            <person name="Saelim N."/>
            <person name="Wang L."/>
            <person name="Nong W."/>
            <person name="Wan A.T."/>
            <person name="Shi M."/>
            <person name="Liu X."/>
            <person name="Cao Q."/>
            <person name="Hui J.H.L."/>
            <person name="Sookrung N."/>
            <person name="Leung T.F."/>
            <person name="Tungtrongchitr A."/>
            <person name="Tsui S.K.W."/>
        </authorList>
    </citation>
    <scope>NUCLEOTIDE SEQUENCE [LARGE SCALE GENOMIC DNA]</scope>
    <source>
        <strain evidence="2">PWHHKU_190912</strain>
    </source>
</reference>
<name>A0ABQ8STH5_PERAM</name>
<evidence type="ECO:0000313" key="2">
    <source>
        <dbReference type="EMBL" id="KAJ4437503.1"/>
    </source>
</evidence>
<sequence length="329" mass="37072">IYYGITPRELRLLAFDIAERNEIPRRFSKEKRIVGKKWYYTFMRRHPELNLRQPESTSFARAKRFNKENKARKVLAFKGKRAVGSTASGERGFSTTPVCCTSVACQYVQPLIIYKHSRSAKGLEDGTPPGTIFAYYPESGYINKGVFVRRLRHFIDTVHSSKEGELLLLPDGHSTHTRNLDALDIARENGVIRTHKPEVVTQFYIPRLFGKAYGLAATTGTAVNGFTKTVVWPVNRDVFKDCHFVAAMQFETDDVLVIKASTIEPFNEEIPEPNRSNTVNPEKEAIGSGSQDSLESLSADAATLTPKLQVSLGEIFSYTKENLSRKKCK</sequence>